<feature type="domain" description="NACHT" evidence="3">
    <location>
        <begin position="296"/>
        <end position="467"/>
    </location>
</feature>
<accession>A0A9P4R1X0</accession>
<protein>
    <submittedName>
        <fullName evidence="4">HET-domain-containing protein</fullName>
    </submittedName>
</protein>
<keyword evidence="1" id="KW-0677">Repeat</keyword>
<dbReference type="SUPFAM" id="SSF52540">
    <property type="entry name" value="P-loop containing nucleoside triphosphate hydrolases"/>
    <property type="match status" value="1"/>
</dbReference>
<dbReference type="EMBL" id="ML996123">
    <property type="protein sequence ID" value="KAF2736625.1"/>
    <property type="molecule type" value="Genomic_DNA"/>
</dbReference>
<dbReference type="Pfam" id="PF06985">
    <property type="entry name" value="HET"/>
    <property type="match status" value="1"/>
</dbReference>
<dbReference type="Proteomes" id="UP000799444">
    <property type="component" value="Unassembled WGS sequence"/>
</dbReference>
<gene>
    <name evidence="4" type="ORF">EJ04DRAFT_462668</name>
</gene>
<reference evidence="4" key="1">
    <citation type="journal article" date="2020" name="Stud. Mycol.">
        <title>101 Dothideomycetes genomes: a test case for predicting lifestyles and emergence of pathogens.</title>
        <authorList>
            <person name="Haridas S."/>
            <person name="Albert R."/>
            <person name="Binder M."/>
            <person name="Bloem J."/>
            <person name="Labutti K."/>
            <person name="Salamov A."/>
            <person name="Andreopoulos B."/>
            <person name="Baker S."/>
            <person name="Barry K."/>
            <person name="Bills G."/>
            <person name="Bluhm B."/>
            <person name="Cannon C."/>
            <person name="Castanera R."/>
            <person name="Culley D."/>
            <person name="Daum C."/>
            <person name="Ezra D."/>
            <person name="Gonzalez J."/>
            <person name="Henrissat B."/>
            <person name="Kuo A."/>
            <person name="Liang C."/>
            <person name="Lipzen A."/>
            <person name="Lutzoni F."/>
            <person name="Magnuson J."/>
            <person name="Mondo S."/>
            <person name="Nolan M."/>
            <person name="Ohm R."/>
            <person name="Pangilinan J."/>
            <person name="Park H.-J."/>
            <person name="Ramirez L."/>
            <person name="Alfaro M."/>
            <person name="Sun H."/>
            <person name="Tritt A."/>
            <person name="Yoshinaga Y."/>
            <person name="Zwiers L.-H."/>
            <person name="Turgeon B."/>
            <person name="Goodwin S."/>
            <person name="Spatafora J."/>
            <person name="Crous P."/>
            <person name="Grigoriev I."/>
        </authorList>
    </citation>
    <scope>NUCLEOTIDE SEQUENCE</scope>
    <source>
        <strain evidence="4">CBS 125425</strain>
    </source>
</reference>
<dbReference type="Pfam" id="PF24883">
    <property type="entry name" value="NPHP3_N"/>
    <property type="match status" value="1"/>
</dbReference>
<dbReference type="InterPro" id="IPR054471">
    <property type="entry name" value="GPIID_WHD"/>
</dbReference>
<dbReference type="OrthoDB" id="538223at2759"/>
<evidence type="ECO:0000313" key="5">
    <source>
        <dbReference type="Proteomes" id="UP000799444"/>
    </source>
</evidence>
<dbReference type="AlphaFoldDB" id="A0A9P4R1X0"/>
<dbReference type="PROSITE" id="PS50837">
    <property type="entry name" value="NACHT"/>
    <property type="match status" value="1"/>
</dbReference>
<evidence type="ECO:0000313" key="4">
    <source>
        <dbReference type="EMBL" id="KAF2736625.1"/>
    </source>
</evidence>
<dbReference type="SUPFAM" id="SSF50978">
    <property type="entry name" value="WD40 repeat-like"/>
    <property type="match status" value="1"/>
</dbReference>
<dbReference type="PANTHER" id="PTHR10622:SF13">
    <property type="entry name" value="NACHT DOMAIN-CONTAINING PROTEIN"/>
    <property type="match status" value="1"/>
</dbReference>
<keyword evidence="2" id="KW-0853">WD repeat</keyword>
<evidence type="ECO:0000256" key="1">
    <source>
        <dbReference type="ARBA" id="ARBA00022737"/>
    </source>
</evidence>
<name>A0A9P4R1X0_9PLEO</name>
<dbReference type="InterPro" id="IPR001680">
    <property type="entry name" value="WD40_rpt"/>
</dbReference>
<dbReference type="InterPro" id="IPR007111">
    <property type="entry name" value="NACHT_NTPase"/>
</dbReference>
<evidence type="ECO:0000259" key="3">
    <source>
        <dbReference type="PROSITE" id="PS50837"/>
    </source>
</evidence>
<dbReference type="Pfam" id="PF22939">
    <property type="entry name" value="WHD_GPIID"/>
    <property type="match status" value="1"/>
</dbReference>
<dbReference type="InterPro" id="IPR015943">
    <property type="entry name" value="WD40/YVTN_repeat-like_dom_sf"/>
</dbReference>
<dbReference type="PANTHER" id="PTHR10622">
    <property type="entry name" value="HET DOMAIN-CONTAINING PROTEIN"/>
    <property type="match status" value="1"/>
</dbReference>
<dbReference type="Gene3D" id="3.40.50.300">
    <property type="entry name" value="P-loop containing nucleotide triphosphate hydrolases"/>
    <property type="match status" value="1"/>
</dbReference>
<dbReference type="PROSITE" id="PS50082">
    <property type="entry name" value="WD_REPEATS_2"/>
    <property type="match status" value="1"/>
</dbReference>
<evidence type="ECO:0000256" key="2">
    <source>
        <dbReference type="PROSITE-ProRule" id="PRU00221"/>
    </source>
</evidence>
<feature type="repeat" description="WD" evidence="2">
    <location>
        <begin position="844"/>
        <end position="865"/>
    </location>
</feature>
<dbReference type="InterPro" id="IPR056884">
    <property type="entry name" value="NPHP3-like_N"/>
</dbReference>
<organism evidence="4 5">
    <name type="scientific">Polyplosphaeria fusca</name>
    <dbReference type="NCBI Taxonomy" id="682080"/>
    <lineage>
        <taxon>Eukaryota</taxon>
        <taxon>Fungi</taxon>
        <taxon>Dikarya</taxon>
        <taxon>Ascomycota</taxon>
        <taxon>Pezizomycotina</taxon>
        <taxon>Dothideomycetes</taxon>
        <taxon>Pleosporomycetidae</taxon>
        <taxon>Pleosporales</taxon>
        <taxon>Tetraplosphaeriaceae</taxon>
        <taxon>Polyplosphaeria</taxon>
    </lineage>
</organism>
<dbReference type="InterPro" id="IPR036322">
    <property type="entry name" value="WD40_repeat_dom_sf"/>
</dbReference>
<keyword evidence="5" id="KW-1185">Reference proteome</keyword>
<proteinExistence type="predicted"/>
<comment type="caution">
    <text evidence="4">The sequence shown here is derived from an EMBL/GenBank/DDBJ whole genome shotgun (WGS) entry which is preliminary data.</text>
</comment>
<dbReference type="InterPro" id="IPR027417">
    <property type="entry name" value="P-loop_NTPase"/>
</dbReference>
<dbReference type="Gene3D" id="2.130.10.10">
    <property type="entry name" value="YVTN repeat-like/Quinoprotein amine dehydrogenase"/>
    <property type="match status" value="1"/>
</dbReference>
<dbReference type="FunFam" id="3.40.50.300:FF:001638">
    <property type="entry name" value="NACHT and WD40 domain protein"/>
    <property type="match status" value="1"/>
</dbReference>
<sequence length="970" mass="110662">MRLLQFSDISRYRLTKPYTNDKAIPPYAILSHTWGADGDEVTFHDLTSGNGTHKPGYDKIRFCAAQAKNDGLDYFWIDTCCINKDNKAELSKAINSMFRWYRNAARCYVYLSDVSTAKRTVDSDACVWEGAFRRSKWFTRGWTLQELLAPRVVEFFSRQRKHLGDTYSLREQIHEITSIPEAALQGELLSHFSVNDRLSWIEHRETKREEDKAYSLLGIFGVYMPPIYGEGVGRAFDRLRDEIKKLEECTRDLHLTDPRLDKARIEQTKGGLLEESYHWIFQNPDFLHWRNDPQSRLLWIKGDPGKGKTMLLCGIINELSKSTAKTTLLSYFFSQATDSRINSAAAVLRGLLFMLVSQQPSLISHLRKKHDQTGKALFEDANAWVVLCEIFTDILQDSTLDNVYFFIDALDECVKDLEKLLAFIVQKSSLSPRVKWILTSRNYANIEQGLRLDSSRARLSLELKENAAQVSRAVDAYISHRVEELEQIRHDQPLQLSVREKMQQKANGTFLWVSLVMKELKDVQSWEVVQVLDEVPTELIDVYRRMMEHIKQLKRRNPELCRQILSTVVATHRPLHLQELCVLADLPNQGPNVEEVTTTMVQICGSFLTLRQDYVYVVHQSAKDFLSDEAAISVFPSGAGEVHRDLFLRSVQVMSRNLQRDIYQLRALGYPVEQVQQPKPDPLAALRYSCIYWIDHLCGWISSSSTYDRGILMSRGVVDGFMRTKYLYWLEAISLCTSMSKGVVLMAKLEALTEERAAASSTMGVVQDARRFIMYHKSAIENSPLQAYGALLFSPTRSVIRALFKDEEPRGIIIKPGMQERWNSCLQTLEGHSFSHDSTRLASASASWDRTVKVWDARSGECLQTVDVEEVLYHISFDSSGKYLHTDGGVINISAQSTITPATICAETRTAQHQGIALDATRTWITYNSQNLLRLPSEYRPSCSQVLGNVIAIGVGNGRVWLCEVERSMS</sequence>
<dbReference type="InterPro" id="IPR010730">
    <property type="entry name" value="HET"/>
</dbReference>